<dbReference type="KEGG" id="nve:5516937"/>
<dbReference type="InterPro" id="IPR029062">
    <property type="entry name" value="Class_I_gatase-like"/>
</dbReference>
<evidence type="ECO:0000256" key="8">
    <source>
        <dbReference type="SAM" id="SignalP"/>
    </source>
</evidence>
<keyword evidence="5 7" id="KW-0378">Hydrolase</keyword>
<dbReference type="eggNOG" id="KOG1559">
    <property type="taxonomic scope" value="Eukaryota"/>
</dbReference>
<keyword evidence="4 8" id="KW-0732">Signal</keyword>
<comment type="similarity">
    <text evidence="2">Belongs to the peptidase C26 family.</text>
</comment>
<dbReference type="PROSITE" id="PS51275">
    <property type="entry name" value="PEPTIDASE_C26_GGH"/>
    <property type="match status" value="1"/>
</dbReference>
<dbReference type="OMA" id="KFQANDD"/>
<dbReference type="EMBL" id="DS469540">
    <property type="protein sequence ID" value="EDO44919.1"/>
    <property type="molecule type" value="Genomic_DNA"/>
</dbReference>
<evidence type="ECO:0000256" key="1">
    <source>
        <dbReference type="ARBA" id="ARBA00004239"/>
    </source>
</evidence>
<gene>
    <name evidence="9" type="ORF">NEMVEDRAFT_v1g182128</name>
</gene>
<dbReference type="PROSITE" id="PS51273">
    <property type="entry name" value="GATASE_TYPE_1"/>
    <property type="match status" value="1"/>
</dbReference>
<comment type="subcellular location">
    <subcellularLocation>
        <location evidence="1">Secreted</location>
        <location evidence="1">Extracellular space</location>
    </subcellularLocation>
</comment>
<dbReference type="GO" id="GO:0034722">
    <property type="term" value="F:gamma-glutamyl-peptidase activity"/>
    <property type="evidence" value="ECO:0000318"/>
    <property type="project" value="GO_Central"/>
</dbReference>
<comment type="catalytic activity">
    <reaction evidence="7">
        <text>(6S)-5,6,7,8-tetrahydrofolyl-(gamma-L-Glu)(n) + (n-1) H2O = (6S)-5,6,7,8-tetrahydrofolate + (n-1) L-glutamate</text>
        <dbReference type="Rhea" id="RHEA:56784"/>
        <dbReference type="Rhea" id="RHEA-COMP:14738"/>
        <dbReference type="ChEBI" id="CHEBI:15377"/>
        <dbReference type="ChEBI" id="CHEBI:29985"/>
        <dbReference type="ChEBI" id="CHEBI:57453"/>
        <dbReference type="ChEBI" id="CHEBI:141005"/>
        <dbReference type="EC" id="3.4.19.9"/>
    </reaction>
</comment>
<feature type="active site" evidence="7">
    <location>
        <position position="250"/>
    </location>
</feature>
<dbReference type="InterPro" id="IPR015527">
    <property type="entry name" value="Pept_C26_g-glut_hydrolase"/>
</dbReference>
<dbReference type="InterPro" id="IPR011697">
    <property type="entry name" value="Peptidase_C26"/>
</dbReference>
<evidence type="ECO:0000256" key="5">
    <source>
        <dbReference type="ARBA" id="ARBA00022801"/>
    </source>
</evidence>
<dbReference type="OrthoDB" id="64220at2759"/>
<evidence type="ECO:0000256" key="2">
    <source>
        <dbReference type="ARBA" id="ARBA00011083"/>
    </source>
</evidence>
<dbReference type="EC" id="3.4.19.9" evidence="7"/>
<evidence type="ECO:0000313" key="10">
    <source>
        <dbReference type="Proteomes" id="UP000001593"/>
    </source>
</evidence>
<feature type="active site" description="Nucleophile" evidence="6 7">
    <location>
        <position position="137"/>
    </location>
</feature>
<dbReference type="SUPFAM" id="SSF52317">
    <property type="entry name" value="Class I glutamine amidotransferase-like"/>
    <property type="match status" value="1"/>
</dbReference>
<keyword evidence="10" id="KW-1185">Reference proteome</keyword>
<dbReference type="PhylomeDB" id="A7RUK5"/>
<evidence type="ECO:0000256" key="4">
    <source>
        <dbReference type="ARBA" id="ARBA00022729"/>
    </source>
</evidence>
<dbReference type="GO" id="GO:0046900">
    <property type="term" value="P:tetrahydrofolylpolyglutamate metabolic process"/>
    <property type="evidence" value="ECO:0000318"/>
    <property type="project" value="GO_Central"/>
</dbReference>
<dbReference type="Pfam" id="PF07722">
    <property type="entry name" value="Peptidase_C26"/>
    <property type="match status" value="1"/>
</dbReference>
<evidence type="ECO:0000313" key="9">
    <source>
        <dbReference type="EMBL" id="EDO44919.1"/>
    </source>
</evidence>
<name>A7RUK5_NEMVE</name>
<reference evidence="9 10" key="1">
    <citation type="journal article" date="2007" name="Science">
        <title>Sea anemone genome reveals ancestral eumetazoan gene repertoire and genomic organization.</title>
        <authorList>
            <person name="Putnam N.H."/>
            <person name="Srivastava M."/>
            <person name="Hellsten U."/>
            <person name="Dirks B."/>
            <person name="Chapman J."/>
            <person name="Salamov A."/>
            <person name="Terry A."/>
            <person name="Shapiro H."/>
            <person name="Lindquist E."/>
            <person name="Kapitonov V.V."/>
            <person name="Jurka J."/>
            <person name="Genikhovich G."/>
            <person name="Grigoriev I.V."/>
            <person name="Lucas S.M."/>
            <person name="Steele R.E."/>
            <person name="Finnerty J.R."/>
            <person name="Technau U."/>
            <person name="Martindale M.Q."/>
            <person name="Rokhsar D.S."/>
        </authorList>
    </citation>
    <scope>NUCLEOTIDE SEQUENCE [LARGE SCALE GENOMIC DNA]</scope>
    <source>
        <strain evidence="10">CH2 X CH6</strain>
    </source>
</reference>
<evidence type="ECO:0000256" key="7">
    <source>
        <dbReference type="PROSITE-ProRule" id="PRU00607"/>
    </source>
</evidence>
<feature type="chain" id="PRO_5002712103" description="folate gamma-glutamyl hydrolase" evidence="8">
    <location>
        <begin position="22"/>
        <end position="324"/>
    </location>
</feature>
<protein>
    <recommendedName>
        <fullName evidence="7">folate gamma-glutamyl hydrolase</fullName>
        <ecNumber evidence="7">3.4.19.9</ecNumber>
    </recommendedName>
</protein>
<feature type="signal peptide" evidence="8">
    <location>
        <begin position="1"/>
        <end position="21"/>
    </location>
</feature>
<dbReference type="PANTHER" id="PTHR11315">
    <property type="entry name" value="PROTEASE FAMILY C26 GAMMA-GLUTAMYL HYDROLASE"/>
    <property type="match status" value="1"/>
</dbReference>
<dbReference type="HOGENOM" id="CLU_058704_1_1_1"/>
<dbReference type="GO" id="GO:0005576">
    <property type="term" value="C:extracellular region"/>
    <property type="evidence" value="ECO:0007669"/>
    <property type="project" value="UniProtKB-SubCell"/>
</dbReference>
<organism evidence="9 10">
    <name type="scientific">Nematostella vectensis</name>
    <name type="common">Starlet sea anemone</name>
    <dbReference type="NCBI Taxonomy" id="45351"/>
    <lineage>
        <taxon>Eukaryota</taxon>
        <taxon>Metazoa</taxon>
        <taxon>Cnidaria</taxon>
        <taxon>Anthozoa</taxon>
        <taxon>Hexacorallia</taxon>
        <taxon>Actiniaria</taxon>
        <taxon>Edwardsiidae</taxon>
        <taxon>Nematostella</taxon>
    </lineage>
</organism>
<dbReference type="InParanoid" id="A7RUK5"/>
<keyword evidence="3" id="KW-0964">Secreted</keyword>
<dbReference type="MEROPS" id="C26.001"/>
<dbReference type="Gene3D" id="3.40.50.880">
    <property type="match status" value="1"/>
</dbReference>
<evidence type="ECO:0000256" key="3">
    <source>
        <dbReference type="ARBA" id="ARBA00022525"/>
    </source>
</evidence>
<evidence type="ECO:0000256" key="6">
    <source>
        <dbReference type="PIRSR" id="PIRSR615527-1"/>
    </source>
</evidence>
<dbReference type="AlphaFoldDB" id="A7RUK5"/>
<feature type="active site" description="Proton donor" evidence="6">
    <location>
        <position position="250"/>
    </location>
</feature>
<accession>A7RUK5</accession>
<dbReference type="FunFam" id="3.40.50.880:FF:000024">
    <property type="entry name" value="Folate gamma-glutamyl hydrolase"/>
    <property type="match status" value="1"/>
</dbReference>
<sequence>MPFIRELVVILSLFFVGSAKARSIQHPTRDGLYTNRPIIGILAHDIDDDIIKKYGKSFIPASYVKYLESAGARVVPIRDNLTSDELKSLFLKINGVLFPGGDSDLWKSGYARTGAAIFDLAMEANDNGDVFPLWGTCLGFQLLHVRAAKGKDVLTKCSGENVSLPLNFTDGYKDSRMFRNAHNDVTQDMAKLGVTLNMHVNCVTVETYEKESSLSSFFKKLSTNMDKDDKVKFVSTVEGLKYPFYGTQWHPEKNQFEWTYEENINHSSEAVKVAQYVANFFVDQARLSKHRFSSREEESAALIYNYQPIKCFPDVTHYEQCYFF</sequence>
<dbReference type="GO" id="GO:0005773">
    <property type="term" value="C:vacuole"/>
    <property type="evidence" value="ECO:0000318"/>
    <property type="project" value="GO_Central"/>
</dbReference>
<dbReference type="Proteomes" id="UP000001593">
    <property type="component" value="Unassembled WGS sequence"/>
</dbReference>
<proteinExistence type="inferred from homology"/>
<dbReference type="PANTHER" id="PTHR11315:SF0">
    <property type="entry name" value="FOLATE GAMMA-GLUTAMYL HYDROLASE"/>
    <property type="match status" value="1"/>
</dbReference>